<sequence length="190" mass="21807">MSVGGTFQCSLDSSDQDDLLSLVAVADLQNAYSHSDKLRLRYKVYKLRRRKLTELTILYCIHSNSISIWQFSFETILSNRPSFSTQRQESRLILMVSYYDEIEIEDFTWDEIAKVYHTPCPCGDRFEISKSQLAKGEDVATCPSCSLIVRVIYDMLDFEDYESDEDGVSESSTINEKSIILTDSMTQLTL</sequence>
<dbReference type="PANTHER" id="PTHR21454:SF31">
    <property type="entry name" value="DIPHTHAMIDE BIOSYNTHESIS PROTEIN 3"/>
    <property type="match status" value="1"/>
</dbReference>
<comment type="similarity">
    <text evidence="4">Belongs to the DPH3 family.</text>
</comment>
<dbReference type="InterPro" id="IPR007872">
    <property type="entry name" value="DPH_MB_dom"/>
</dbReference>
<proteinExistence type="inferred from homology"/>
<protein>
    <recommendedName>
        <fullName evidence="7">Diphthamide biosynthesis protein 3</fullName>
    </recommendedName>
</protein>
<dbReference type="GO" id="GO:0046872">
    <property type="term" value="F:metal ion binding"/>
    <property type="evidence" value="ECO:0007669"/>
    <property type="project" value="UniProtKB-KW"/>
</dbReference>
<feature type="domain" description="DPH-type MB" evidence="9">
    <location>
        <begin position="98"/>
        <end position="154"/>
    </location>
</feature>
<evidence type="ECO:0000256" key="7">
    <source>
        <dbReference type="ARBA" id="ARBA00041070"/>
    </source>
</evidence>
<evidence type="ECO:0000313" key="10">
    <source>
        <dbReference type="EMBL" id="MBW0496534.1"/>
    </source>
</evidence>
<evidence type="ECO:0000256" key="4">
    <source>
        <dbReference type="ARBA" id="ARBA00024032"/>
    </source>
</evidence>
<dbReference type="InterPro" id="IPR044248">
    <property type="entry name" value="DPH3/4-like"/>
</dbReference>
<accession>A0A9Q3D473</accession>
<evidence type="ECO:0000256" key="1">
    <source>
        <dbReference type="ARBA" id="ARBA00005156"/>
    </source>
</evidence>
<dbReference type="Pfam" id="PF05207">
    <property type="entry name" value="Zn_ribbon_CSL"/>
    <property type="match status" value="1"/>
</dbReference>
<comment type="subunit">
    <text evidence="5">Component of the 2-(3-amino-3-carboxypropyl)histidine synthase complex composed of DPH1, DPH2, DPH3 and a NADH-dependent reductase, predominantly CBR1.</text>
</comment>
<evidence type="ECO:0000313" key="11">
    <source>
        <dbReference type="Proteomes" id="UP000765509"/>
    </source>
</evidence>
<dbReference type="EMBL" id="AVOT02013676">
    <property type="protein sequence ID" value="MBW0496534.1"/>
    <property type="molecule type" value="Genomic_DNA"/>
</dbReference>
<evidence type="ECO:0000256" key="2">
    <source>
        <dbReference type="ARBA" id="ARBA00022723"/>
    </source>
</evidence>
<dbReference type="PROSITE" id="PS51074">
    <property type="entry name" value="DPH_MB"/>
    <property type="match status" value="1"/>
</dbReference>
<evidence type="ECO:0000256" key="8">
    <source>
        <dbReference type="ARBA" id="ARBA00048125"/>
    </source>
</evidence>
<keyword evidence="11" id="KW-1185">Reference proteome</keyword>
<evidence type="ECO:0000256" key="5">
    <source>
        <dbReference type="ARBA" id="ARBA00034128"/>
    </source>
</evidence>
<dbReference type="PANTHER" id="PTHR21454">
    <property type="entry name" value="DPH3 HOMOLOG-RELATED"/>
    <property type="match status" value="1"/>
</dbReference>
<name>A0A9Q3D473_9BASI</name>
<keyword evidence="3" id="KW-0408">Iron</keyword>
<organism evidence="10 11">
    <name type="scientific">Austropuccinia psidii MF-1</name>
    <dbReference type="NCBI Taxonomy" id="1389203"/>
    <lineage>
        <taxon>Eukaryota</taxon>
        <taxon>Fungi</taxon>
        <taxon>Dikarya</taxon>
        <taxon>Basidiomycota</taxon>
        <taxon>Pucciniomycotina</taxon>
        <taxon>Pucciniomycetes</taxon>
        <taxon>Pucciniales</taxon>
        <taxon>Sphaerophragmiaceae</taxon>
        <taxon>Austropuccinia</taxon>
    </lineage>
</organism>
<keyword evidence="2" id="KW-0479">Metal-binding</keyword>
<comment type="catalytic activity">
    <reaction evidence="8">
        <text>2 [3Fe-4S](0)-[protein] + 2 Fe(2+)-[Dph3] + NADH = 2 [4Fe-4S](1+)-[protein] + 2 [Dph3] + NAD(+) + H(+)</text>
        <dbReference type="Rhea" id="RHEA:71239"/>
        <dbReference type="Rhea" id="RHEA-COMP:17997"/>
        <dbReference type="Rhea" id="RHEA-COMP:17998"/>
        <dbReference type="Rhea" id="RHEA-COMP:18001"/>
        <dbReference type="Rhea" id="RHEA-COMP:18002"/>
        <dbReference type="ChEBI" id="CHEBI:15378"/>
        <dbReference type="ChEBI" id="CHEBI:29033"/>
        <dbReference type="ChEBI" id="CHEBI:33723"/>
        <dbReference type="ChEBI" id="CHEBI:47402"/>
        <dbReference type="ChEBI" id="CHEBI:57540"/>
        <dbReference type="ChEBI" id="CHEBI:57945"/>
        <dbReference type="ChEBI" id="CHEBI:83228"/>
    </reaction>
</comment>
<reference evidence="10" key="1">
    <citation type="submission" date="2021-03" db="EMBL/GenBank/DDBJ databases">
        <title>Draft genome sequence of rust myrtle Austropuccinia psidii MF-1, a brazilian biotype.</title>
        <authorList>
            <person name="Quecine M.C."/>
            <person name="Pachon D.M.R."/>
            <person name="Bonatelli M.L."/>
            <person name="Correr F.H."/>
            <person name="Franceschini L.M."/>
            <person name="Leite T.F."/>
            <person name="Margarido G.R.A."/>
            <person name="Almeida C.A."/>
            <person name="Ferrarezi J.A."/>
            <person name="Labate C.A."/>
        </authorList>
    </citation>
    <scope>NUCLEOTIDE SEQUENCE</scope>
    <source>
        <strain evidence="10">MF-1</strain>
    </source>
</reference>
<dbReference type="Proteomes" id="UP000765509">
    <property type="component" value="Unassembled WGS sequence"/>
</dbReference>
<evidence type="ECO:0000256" key="6">
    <source>
        <dbReference type="ARBA" id="ARBA00036267"/>
    </source>
</evidence>
<evidence type="ECO:0000259" key="9">
    <source>
        <dbReference type="PROSITE" id="PS51074"/>
    </source>
</evidence>
<comment type="pathway">
    <text evidence="1">Protein modification; peptidyl-diphthamide biosynthesis.</text>
</comment>
<dbReference type="SUPFAM" id="SSF144217">
    <property type="entry name" value="CSL zinc finger"/>
    <property type="match status" value="1"/>
</dbReference>
<dbReference type="InterPro" id="IPR036671">
    <property type="entry name" value="DPH_MB_sf"/>
</dbReference>
<dbReference type="AlphaFoldDB" id="A0A9Q3D473"/>
<dbReference type="FunFam" id="3.10.660.10:FF:000001">
    <property type="entry name" value="Diphthamide biosynthesis 3"/>
    <property type="match status" value="1"/>
</dbReference>
<evidence type="ECO:0000256" key="3">
    <source>
        <dbReference type="ARBA" id="ARBA00023004"/>
    </source>
</evidence>
<dbReference type="Gene3D" id="3.10.660.10">
    <property type="entry name" value="DPH Zinc finger"/>
    <property type="match status" value="1"/>
</dbReference>
<dbReference type="OrthoDB" id="66964at2759"/>
<gene>
    <name evidence="10" type="ORF">O181_036249</name>
</gene>
<comment type="catalytic activity">
    <reaction evidence="6">
        <text>[3Fe-4S](1+)-[protein] + Fe(2+)-[Dph3] = [3Fe-4S](0)-[protein] + Fe(3+)-[Dph3]</text>
        <dbReference type="Rhea" id="RHEA:71235"/>
        <dbReference type="Rhea" id="RHEA-COMP:17996"/>
        <dbReference type="Rhea" id="RHEA-COMP:17997"/>
        <dbReference type="Rhea" id="RHEA-COMP:18002"/>
        <dbReference type="Rhea" id="RHEA-COMP:18003"/>
        <dbReference type="ChEBI" id="CHEBI:29033"/>
        <dbReference type="ChEBI" id="CHEBI:29034"/>
        <dbReference type="ChEBI" id="CHEBI:33751"/>
        <dbReference type="ChEBI" id="CHEBI:47402"/>
        <dbReference type="ChEBI" id="CHEBI:83228"/>
    </reaction>
</comment>
<dbReference type="GO" id="GO:0017183">
    <property type="term" value="P:protein histidyl modification to diphthamide"/>
    <property type="evidence" value="ECO:0007669"/>
    <property type="project" value="InterPro"/>
</dbReference>
<comment type="caution">
    <text evidence="10">The sequence shown here is derived from an EMBL/GenBank/DDBJ whole genome shotgun (WGS) entry which is preliminary data.</text>
</comment>